<reference evidence="1" key="1">
    <citation type="submission" date="2021-05" db="EMBL/GenBank/DDBJ databases">
        <authorList>
            <person name="Scholz U."/>
            <person name="Mascher M."/>
            <person name="Fiebig A."/>
        </authorList>
    </citation>
    <scope>NUCLEOTIDE SEQUENCE [LARGE SCALE GENOMIC DNA]</scope>
</reference>
<reference evidence="1" key="2">
    <citation type="submission" date="2025-09" db="UniProtKB">
        <authorList>
            <consortium name="EnsemblPlants"/>
        </authorList>
    </citation>
    <scope>IDENTIFICATION</scope>
</reference>
<evidence type="ECO:0000313" key="2">
    <source>
        <dbReference type="Proteomes" id="UP001732700"/>
    </source>
</evidence>
<protein>
    <submittedName>
        <fullName evidence="1">Uncharacterized protein</fullName>
    </submittedName>
</protein>
<keyword evidence="2" id="KW-1185">Reference proteome</keyword>
<dbReference type="Proteomes" id="UP001732700">
    <property type="component" value="Chromosome 5C"/>
</dbReference>
<name>A0ACD5Y372_AVESA</name>
<accession>A0ACD5Y372</accession>
<proteinExistence type="predicted"/>
<organism evidence="1 2">
    <name type="scientific">Avena sativa</name>
    <name type="common">Oat</name>
    <dbReference type="NCBI Taxonomy" id="4498"/>
    <lineage>
        <taxon>Eukaryota</taxon>
        <taxon>Viridiplantae</taxon>
        <taxon>Streptophyta</taxon>
        <taxon>Embryophyta</taxon>
        <taxon>Tracheophyta</taxon>
        <taxon>Spermatophyta</taxon>
        <taxon>Magnoliopsida</taxon>
        <taxon>Liliopsida</taxon>
        <taxon>Poales</taxon>
        <taxon>Poaceae</taxon>
        <taxon>BOP clade</taxon>
        <taxon>Pooideae</taxon>
        <taxon>Poodae</taxon>
        <taxon>Poeae</taxon>
        <taxon>Poeae Chloroplast Group 1 (Aveneae type)</taxon>
        <taxon>Aveninae</taxon>
        <taxon>Avena</taxon>
    </lineage>
</organism>
<dbReference type="EnsemblPlants" id="AVESA.00010b.r2.5CG0879610.1">
    <property type="protein sequence ID" value="AVESA.00010b.r2.5CG0879610.1.CDS"/>
    <property type="gene ID" value="AVESA.00010b.r2.5CG0879610"/>
</dbReference>
<sequence length="235" mass="26383">MARRDGSQYKTQWPKFDHGFFMHPPLLKATTGRQKTERYKGCVDKKKRPTYVPYLQGLWASLAQLELPKKKKKTTKTNKSSIVPCDGGEPTRMCFPLSLSLETTTKKKEKDAKSSAVAEKRKNLEDTNSNKGKKGKCKYGGSKRLGTGSNLVVSLSTKISMPSEQTNVPAKVTAKTKKIEMVTKNPMVAFDSLAMGTRRKIFNPSSPVVSIRSKRRLDFATPSFFHMQGHFVFRA</sequence>
<evidence type="ECO:0000313" key="1">
    <source>
        <dbReference type="EnsemblPlants" id="AVESA.00010b.r2.5CG0879610.1.CDS"/>
    </source>
</evidence>